<dbReference type="CDD" id="cd17352">
    <property type="entry name" value="MFS_MCT_SLC16"/>
    <property type="match status" value="1"/>
</dbReference>
<dbReference type="EMBL" id="JAPCWZ010000010">
    <property type="protein sequence ID" value="KAK8849063.1"/>
    <property type="molecule type" value="Genomic_DNA"/>
</dbReference>
<feature type="transmembrane region" description="Helical" evidence="4">
    <location>
        <begin position="348"/>
        <end position="368"/>
    </location>
</feature>
<accession>A0ABR2HM35</accession>
<comment type="caution">
    <text evidence="6">The sequence shown here is derived from an EMBL/GenBank/DDBJ whole genome shotgun (WGS) entry which is preliminary data.</text>
</comment>
<dbReference type="InterPro" id="IPR011701">
    <property type="entry name" value="MFS"/>
</dbReference>
<protein>
    <submittedName>
        <fullName evidence="6">Monocarboxylate permease-like protein</fullName>
    </submittedName>
</protein>
<feature type="transmembrane region" description="Helical" evidence="4">
    <location>
        <begin position="408"/>
        <end position="432"/>
    </location>
</feature>
<feature type="transmembrane region" description="Helical" evidence="4">
    <location>
        <begin position="317"/>
        <end position="336"/>
    </location>
</feature>
<evidence type="ECO:0000256" key="2">
    <source>
        <dbReference type="ARBA" id="ARBA00006727"/>
    </source>
</evidence>
<dbReference type="PROSITE" id="PS50850">
    <property type="entry name" value="MFS"/>
    <property type="match status" value="1"/>
</dbReference>
<name>A0ABR2HM35_9PEZI</name>
<dbReference type="InterPro" id="IPR036259">
    <property type="entry name" value="MFS_trans_sf"/>
</dbReference>
<keyword evidence="4" id="KW-1133">Transmembrane helix</keyword>
<dbReference type="Proteomes" id="UP001390339">
    <property type="component" value="Unassembled WGS sequence"/>
</dbReference>
<dbReference type="PANTHER" id="PTHR11360:SF319">
    <property type="entry name" value="MAJOR FACILITATOR SUPERFAMILY (MFS) PROFILE DOMAIN-CONTAINING PROTEIN"/>
    <property type="match status" value="1"/>
</dbReference>
<evidence type="ECO:0000256" key="4">
    <source>
        <dbReference type="SAM" id="Phobius"/>
    </source>
</evidence>
<evidence type="ECO:0000313" key="7">
    <source>
        <dbReference type="Proteomes" id="UP001390339"/>
    </source>
</evidence>
<keyword evidence="4" id="KW-0812">Transmembrane</keyword>
<feature type="compositionally biased region" description="Low complexity" evidence="3">
    <location>
        <begin position="43"/>
        <end position="57"/>
    </location>
</feature>
<dbReference type="SUPFAM" id="SSF103473">
    <property type="entry name" value="MFS general substrate transporter"/>
    <property type="match status" value="1"/>
</dbReference>
<proteinExistence type="inferred from homology"/>
<keyword evidence="4" id="KW-0472">Membrane</keyword>
<feature type="transmembrane region" description="Helical" evidence="4">
    <location>
        <begin position="438"/>
        <end position="457"/>
    </location>
</feature>
<evidence type="ECO:0000259" key="5">
    <source>
        <dbReference type="PROSITE" id="PS50850"/>
    </source>
</evidence>
<dbReference type="Pfam" id="PF07690">
    <property type="entry name" value="MFS_1"/>
    <property type="match status" value="1"/>
</dbReference>
<feature type="transmembrane region" description="Helical" evidence="4">
    <location>
        <begin position="374"/>
        <end position="396"/>
    </location>
</feature>
<feature type="region of interest" description="Disordered" evidence="3">
    <location>
        <begin position="1"/>
        <end position="76"/>
    </location>
</feature>
<feature type="transmembrane region" description="Helical" evidence="4">
    <location>
        <begin position="187"/>
        <end position="205"/>
    </location>
</feature>
<feature type="compositionally biased region" description="Basic and acidic residues" evidence="3">
    <location>
        <begin position="32"/>
        <end position="42"/>
    </location>
</feature>
<evidence type="ECO:0000256" key="3">
    <source>
        <dbReference type="SAM" id="MobiDB-lite"/>
    </source>
</evidence>
<sequence>MASTPAELDTSNHHHYNHNDHEEKPITPPDSTLHHDNHEHNHVTNNTANNNSFDSANLSSGPVDHEKTVPTADDEAPEGGARAWLAAAGGASIFFSTLGFANSFGTFEEYYLTHQLQGESASKISWIGSLAVFIQFFVGMVAGPLFDRYGSKVVRPAAFIYIVSMMLLSLCKTYWEVMLCQGVLQGIVMGLLQFPAFATVSQYFVKNRAGALGLVVAGSSIGGIVIPIALSKMLNGSNLGFGWSVRIIGFMILPFITFAFFTVRPRLPPRTTQFWLLSAYREPRFLILIVGLFFMFFGMFTPFFYLPAYATTRGMDATLAGYLLSIVNAASTFGRVIPGVLADKYGKLNMFGFGGIATGIITFCMSSTTSNAGIIVYSVFFGFSSGTIISGGSAAFSTCSANARDVGTYMGMGMAIAGLGGLVGPPVNGAILNAYGDYFNVSMVSGALCLFGGLVTLSGKIFTPEGLFGLS</sequence>
<gene>
    <name evidence="6" type="ORF">PGQ11_015543</name>
</gene>
<feature type="transmembrane region" description="Helical" evidence="4">
    <location>
        <begin position="212"/>
        <end position="231"/>
    </location>
</feature>
<feature type="transmembrane region" description="Helical" evidence="4">
    <location>
        <begin position="158"/>
        <end position="175"/>
    </location>
</feature>
<feature type="transmembrane region" description="Helical" evidence="4">
    <location>
        <begin position="124"/>
        <end position="146"/>
    </location>
</feature>
<evidence type="ECO:0000313" key="6">
    <source>
        <dbReference type="EMBL" id="KAK8849063.1"/>
    </source>
</evidence>
<dbReference type="Gene3D" id="1.20.1250.20">
    <property type="entry name" value="MFS general substrate transporter like domains"/>
    <property type="match status" value="2"/>
</dbReference>
<feature type="transmembrane region" description="Helical" evidence="4">
    <location>
        <begin position="285"/>
        <end position="305"/>
    </location>
</feature>
<comment type="similarity">
    <text evidence="2">Belongs to the major facilitator superfamily. Monocarboxylate porter (TC 2.A.1.13) family.</text>
</comment>
<feature type="transmembrane region" description="Helical" evidence="4">
    <location>
        <begin position="83"/>
        <end position="104"/>
    </location>
</feature>
<dbReference type="InterPro" id="IPR050327">
    <property type="entry name" value="Proton-linked_MCT"/>
</dbReference>
<evidence type="ECO:0000256" key="1">
    <source>
        <dbReference type="ARBA" id="ARBA00004141"/>
    </source>
</evidence>
<dbReference type="PANTHER" id="PTHR11360">
    <property type="entry name" value="MONOCARBOXYLATE TRANSPORTER"/>
    <property type="match status" value="1"/>
</dbReference>
<feature type="transmembrane region" description="Helical" evidence="4">
    <location>
        <begin position="243"/>
        <end position="264"/>
    </location>
</feature>
<feature type="domain" description="Major facilitator superfamily (MFS) profile" evidence="5">
    <location>
        <begin position="284"/>
        <end position="471"/>
    </location>
</feature>
<dbReference type="InterPro" id="IPR020846">
    <property type="entry name" value="MFS_dom"/>
</dbReference>
<reference evidence="6 7" key="1">
    <citation type="journal article" date="2024" name="IMA Fungus">
        <title>Apiospora arundinis, a panoply of carbohydrate-active enzymes and secondary metabolites.</title>
        <authorList>
            <person name="Sorensen T."/>
            <person name="Petersen C."/>
            <person name="Muurmann A.T."/>
            <person name="Christiansen J.V."/>
            <person name="Brundto M.L."/>
            <person name="Overgaard C.K."/>
            <person name="Boysen A.T."/>
            <person name="Wollenberg R.D."/>
            <person name="Larsen T.O."/>
            <person name="Sorensen J.L."/>
            <person name="Nielsen K.L."/>
            <person name="Sondergaard T.E."/>
        </authorList>
    </citation>
    <scope>NUCLEOTIDE SEQUENCE [LARGE SCALE GENOMIC DNA]</scope>
    <source>
        <strain evidence="6 7">AAU 773</strain>
    </source>
</reference>
<organism evidence="6 7">
    <name type="scientific">Apiospora arundinis</name>
    <dbReference type="NCBI Taxonomy" id="335852"/>
    <lineage>
        <taxon>Eukaryota</taxon>
        <taxon>Fungi</taxon>
        <taxon>Dikarya</taxon>
        <taxon>Ascomycota</taxon>
        <taxon>Pezizomycotina</taxon>
        <taxon>Sordariomycetes</taxon>
        <taxon>Xylariomycetidae</taxon>
        <taxon>Amphisphaeriales</taxon>
        <taxon>Apiosporaceae</taxon>
        <taxon>Apiospora</taxon>
    </lineage>
</organism>
<keyword evidence="7" id="KW-1185">Reference proteome</keyword>
<comment type="subcellular location">
    <subcellularLocation>
        <location evidence="1">Membrane</location>
        <topology evidence="1">Multi-pass membrane protein</topology>
    </subcellularLocation>
</comment>